<dbReference type="OrthoDB" id="77020at2759"/>
<feature type="transmembrane region" description="Helical" evidence="2">
    <location>
        <begin position="336"/>
        <end position="358"/>
    </location>
</feature>
<feature type="transmembrane region" description="Helical" evidence="2">
    <location>
        <begin position="268"/>
        <end position="290"/>
    </location>
</feature>
<name>A0A485KEQ7_9STRA</name>
<feature type="transmembrane region" description="Helical" evidence="2">
    <location>
        <begin position="466"/>
        <end position="488"/>
    </location>
</feature>
<feature type="transmembrane region" description="Helical" evidence="2">
    <location>
        <begin position="16"/>
        <end position="35"/>
    </location>
</feature>
<accession>A0A485KEQ7</accession>
<keyword evidence="2" id="KW-1133">Transmembrane helix</keyword>
<keyword evidence="5" id="KW-1185">Reference proteome</keyword>
<evidence type="ECO:0000256" key="2">
    <source>
        <dbReference type="SAM" id="Phobius"/>
    </source>
</evidence>
<evidence type="ECO:0000313" key="3">
    <source>
        <dbReference type="EMBL" id="KAF0711953.1"/>
    </source>
</evidence>
<evidence type="ECO:0000256" key="1">
    <source>
        <dbReference type="SAM" id="MobiDB-lite"/>
    </source>
</evidence>
<keyword evidence="2" id="KW-0812">Transmembrane</keyword>
<reference evidence="4 5" key="1">
    <citation type="submission" date="2019-03" db="EMBL/GenBank/DDBJ databases">
        <authorList>
            <person name="Gaulin E."/>
            <person name="Dumas B."/>
        </authorList>
    </citation>
    <scope>NUCLEOTIDE SEQUENCE [LARGE SCALE GENOMIC DNA]</scope>
    <source>
        <strain evidence="4">CBS 568.67</strain>
    </source>
</reference>
<sequence length="663" mass="74234">MARLFRRLRAAHVTKYVQVILGIICVVLLCIDIVANNWELIDFVGDAQHLKTPLLDSRSIDDLDTNFVFPITASPVNISRVGRFMLECTIEAVTKRDNSAYFLNMGDFLIQDARNDICRTLVQTYPVNATTTIGSAVRLGVVVDDITFIRGSTLGRLFGTDSATPAAIGSNASTLTAMGYVPGRVDTDMRLTTPLVLANASASTTLPMYRFFPKSFTSGSAPPVIELGLDTCTIAYSFNDTTKLLTIHSSRAIYGQTHALGVVFQRGWSPIISIYVRLVCFLLVVAMHAVSQRTVQWPDTNAIMWRKWLVNLVSPAQYRQPCHAFELSDICFNSDVYVVLFVIAVLADETSAMIYSRVLNSWYRYSDSDFWIELRLMAMCARWLWLNCFILKGLKWGCHFMSKAQYTGDNKLVGWCTFSSVSYIYLGLVLLYFRNDFIEYGNADHVTLMSTTQIIDAVHVRLMNSWYIRGLPSLACAELVNFVALLALDHILNRRWWAALAQNSLGRQLAFNSTSILADVVGVWGTRENYYGTVLIMKSRALCTLRWFLATHLVRFGLAEHPRVIRDVTTCRRSSVTQSNNSIKVSPGTARLQKSARTRANGDDDAVDNDEAHGDKTSTLAADVFLLLQDREGVLHLVDGNKREMHGVNMEVKILHNSNVTLG</sequence>
<keyword evidence="2" id="KW-0472">Membrane</keyword>
<organism evidence="4 5">
    <name type="scientific">Aphanomyces stellatus</name>
    <dbReference type="NCBI Taxonomy" id="120398"/>
    <lineage>
        <taxon>Eukaryota</taxon>
        <taxon>Sar</taxon>
        <taxon>Stramenopiles</taxon>
        <taxon>Oomycota</taxon>
        <taxon>Saprolegniomycetes</taxon>
        <taxon>Saprolegniales</taxon>
        <taxon>Verrucalvaceae</taxon>
        <taxon>Aphanomyces</taxon>
    </lineage>
</organism>
<dbReference type="AlphaFoldDB" id="A0A485KEQ7"/>
<protein>
    <submittedName>
        <fullName evidence="4">Aste57867_4975 protein</fullName>
    </submittedName>
</protein>
<reference evidence="3" key="2">
    <citation type="submission" date="2019-06" db="EMBL/GenBank/DDBJ databases">
        <title>Genomics analysis of Aphanomyces spp. identifies a new class of oomycete effector associated with host adaptation.</title>
        <authorList>
            <person name="Gaulin E."/>
        </authorList>
    </citation>
    <scope>NUCLEOTIDE SEQUENCE</scope>
    <source>
        <strain evidence="3">CBS 578.67</strain>
    </source>
</reference>
<evidence type="ECO:0000313" key="5">
    <source>
        <dbReference type="Proteomes" id="UP000332933"/>
    </source>
</evidence>
<dbReference type="Proteomes" id="UP000332933">
    <property type="component" value="Unassembled WGS sequence"/>
</dbReference>
<feature type="transmembrane region" description="Helical" evidence="2">
    <location>
        <begin position="370"/>
        <end position="391"/>
    </location>
</feature>
<evidence type="ECO:0000313" key="4">
    <source>
        <dbReference type="EMBL" id="VFT82063.1"/>
    </source>
</evidence>
<gene>
    <name evidence="4" type="primary">Aste57867_4975</name>
    <name evidence="3" type="ORF">As57867_004962</name>
    <name evidence="4" type="ORF">ASTE57867_4975</name>
</gene>
<feature type="transmembrane region" description="Helical" evidence="2">
    <location>
        <begin position="412"/>
        <end position="433"/>
    </location>
</feature>
<dbReference type="EMBL" id="VJMH01001473">
    <property type="protein sequence ID" value="KAF0711953.1"/>
    <property type="molecule type" value="Genomic_DNA"/>
</dbReference>
<feature type="region of interest" description="Disordered" evidence="1">
    <location>
        <begin position="578"/>
        <end position="614"/>
    </location>
</feature>
<proteinExistence type="predicted"/>
<dbReference type="EMBL" id="CAADRA010001474">
    <property type="protein sequence ID" value="VFT82063.1"/>
    <property type="molecule type" value="Genomic_DNA"/>
</dbReference>